<reference evidence="2" key="1">
    <citation type="journal article" date="2014" name="Front. Microbiol.">
        <title>High frequency of phylogenetically diverse reductive dehalogenase-homologous genes in deep subseafloor sedimentary metagenomes.</title>
        <authorList>
            <person name="Kawai M."/>
            <person name="Futagami T."/>
            <person name="Toyoda A."/>
            <person name="Takaki Y."/>
            <person name="Nishi S."/>
            <person name="Hori S."/>
            <person name="Arai W."/>
            <person name="Tsubouchi T."/>
            <person name="Morono Y."/>
            <person name="Uchiyama I."/>
            <person name="Ito T."/>
            <person name="Fujiyama A."/>
            <person name="Inagaki F."/>
            <person name="Takami H."/>
        </authorList>
    </citation>
    <scope>NUCLEOTIDE SEQUENCE</scope>
    <source>
        <strain evidence="2">Expedition CK06-06</strain>
    </source>
</reference>
<dbReference type="Pfam" id="PF04240">
    <property type="entry name" value="Caroten_synth"/>
    <property type="match status" value="1"/>
</dbReference>
<dbReference type="PANTHER" id="PTHR39419:SF1">
    <property type="entry name" value="SLL0814 PROTEIN"/>
    <property type="match status" value="1"/>
</dbReference>
<protein>
    <recommendedName>
        <fullName evidence="3">Carotenoid biosynthesis protein</fullName>
    </recommendedName>
</protein>
<keyword evidence="1" id="KW-0812">Transmembrane</keyword>
<keyword evidence="1" id="KW-0472">Membrane</keyword>
<gene>
    <name evidence="2" type="ORF">S12H4_55844</name>
</gene>
<feature type="transmembrane region" description="Helical" evidence="1">
    <location>
        <begin position="119"/>
        <end position="139"/>
    </location>
</feature>
<accession>X1V0X2</accession>
<name>X1V0X2_9ZZZZ</name>
<organism evidence="2">
    <name type="scientific">marine sediment metagenome</name>
    <dbReference type="NCBI Taxonomy" id="412755"/>
    <lineage>
        <taxon>unclassified sequences</taxon>
        <taxon>metagenomes</taxon>
        <taxon>ecological metagenomes</taxon>
    </lineage>
</organism>
<dbReference type="EMBL" id="BARW01035870">
    <property type="protein sequence ID" value="GAJ23398.1"/>
    <property type="molecule type" value="Genomic_DNA"/>
</dbReference>
<feature type="non-terminal residue" evidence="2">
    <location>
        <position position="190"/>
    </location>
</feature>
<evidence type="ECO:0000256" key="1">
    <source>
        <dbReference type="SAM" id="Phobius"/>
    </source>
</evidence>
<comment type="caution">
    <text evidence="2">The sequence shown here is derived from an EMBL/GenBank/DDBJ whole genome shotgun (WGS) entry which is preliminary data.</text>
</comment>
<feature type="transmembrane region" description="Helical" evidence="1">
    <location>
        <begin position="70"/>
        <end position="92"/>
    </location>
</feature>
<dbReference type="InterPro" id="IPR007354">
    <property type="entry name" value="CruF-like"/>
</dbReference>
<dbReference type="PANTHER" id="PTHR39419">
    <property type="entry name" value="SLL0814 PROTEIN"/>
    <property type="match status" value="1"/>
</dbReference>
<evidence type="ECO:0000313" key="2">
    <source>
        <dbReference type="EMBL" id="GAJ23398.1"/>
    </source>
</evidence>
<keyword evidence="1" id="KW-1133">Transmembrane helix</keyword>
<evidence type="ECO:0008006" key="3">
    <source>
        <dbReference type="Google" id="ProtNLM"/>
    </source>
</evidence>
<feature type="transmembrane region" description="Helical" evidence="1">
    <location>
        <begin position="6"/>
        <end position="25"/>
    </location>
</feature>
<dbReference type="AlphaFoldDB" id="X1V0X2"/>
<sequence length="190" mass="21951">MLLGHIPLSVTFAWVGIIYSAMIIGDRLKLSLWQRILTTTLIALSLDWGMDPIAVRFGMWTWSHPGDYFGVPGFNFIGWFFIPIAYLIPYGLSRNKESKKFQLLTINEIDENNSLRRKLYTCLVVVPIGMGVLFVVGTICRIEVIYYLNWIILLIWMLFTVVIAAGTIVWKRENLKHTQWFDLIPPTILL</sequence>
<proteinExistence type="predicted"/>
<feature type="transmembrane region" description="Helical" evidence="1">
    <location>
        <begin position="145"/>
        <end position="170"/>
    </location>
</feature>